<dbReference type="AlphaFoldDB" id="A0ABD0M3K4"/>
<evidence type="ECO:0000313" key="2">
    <source>
        <dbReference type="Proteomes" id="UP001519460"/>
    </source>
</evidence>
<evidence type="ECO:0000313" key="1">
    <source>
        <dbReference type="EMBL" id="KAK7506479.1"/>
    </source>
</evidence>
<accession>A0ABD0M3K4</accession>
<comment type="caution">
    <text evidence="1">The sequence shown here is derived from an EMBL/GenBank/DDBJ whole genome shotgun (WGS) entry which is preliminary data.</text>
</comment>
<proteinExistence type="predicted"/>
<keyword evidence="2" id="KW-1185">Reference proteome</keyword>
<protein>
    <submittedName>
        <fullName evidence="1">Uncharacterized protein</fullName>
    </submittedName>
</protein>
<dbReference type="EMBL" id="JACVVK020000007">
    <property type="protein sequence ID" value="KAK7506479.1"/>
    <property type="molecule type" value="Genomic_DNA"/>
</dbReference>
<gene>
    <name evidence="1" type="ORF">BaRGS_00002591</name>
</gene>
<sequence>MRYLLAALYYIYQVRQSAPNSCTAHASAQFPPHSCLTYATSYHTCPTRLKRMRQRGAHLRPLTICFDLHYFLNPAGDIESLWAPIGISSLTVPIKSVSTKRKADRREKQISPKDRVARVDRDRCLRTVHDPVTAASLASAAPDRYRQSRARASAACPGQRTPRDKVMDFLQFFLSLLFQLHRSCGPHLQVGTGVPELADQARATNRWT</sequence>
<name>A0ABD0M3K4_9CAEN</name>
<organism evidence="1 2">
    <name type="scientific">Batillaria attramentaria</name>
    <dbReference type="NCBI Taxonomy" id="370345"/>
    <lineage>
        <taxon>Eukaryota</taxon>
        <taxon>Metazoa</taxon>
        <taxon>Spiralia</taxon>
        <taxon>Lophotrochozoa</taxon>
        <taxon>Mollusca</taxon>
        <taxon>Gastropoda</taxon>
        <taxon>Caenogastropoda</taxon>
        <taxon>Sorbeoconcha</taxon>
        <taxon>Cerithioidea</taxon>
        <taxon>Batillariidae</taxon>
        <taxon>Batillaria</taxon>
    </lineage>
</organism>
<reference evidence="1 2" key="1">
    <citation type="journal article" date="2023" name="Sci. Data">
        <title>Genome assembly of the Korean intertidal mud-creeper Batillaria attramentaria.</title>
        <authorList>
            <person name="Patra A.K."/>
            <person name="Ho P.T."/>
            <person name="Jun S."/>
            <person name="Lee S.J."/>
            <person name="Kim Y."/>
            <person name="Won Y.J."/>
        </authorList>
    </citation>
    <scope>NUCLEOTIDE SEQUENCE [LARGE SCALE GENOMIC DNA]</scope>
    <source>
        <strain evidence="1">Wonlab-2016</strain>
    </source>
</reference>
<dbReference type="Proteomes" id="UP001519460">
    <property type="component" value="Unassembled WGS sequence"/>
</dbReference>